<dbReference type="InParanoid" id="A0A317XIX3"/>
<feature type="chain" id="PRO_5016351499" evidence="2">
    <location>
        <begin position="24"/>
        <end position="93"/>
    </location>
</feature>
<feature type="signal peptide" evidence="2">
    <location>
        <begin position="1"/>
        <end position="23"/>
    </location>
</feature>
<evidence type="ECO:0000256" key="2">
    <source>
        <dbReference type="SAM" id="SignalP"/>
    </source>
</evidence>
<feature type="region of interest" description="Disordered" evidence="1">
    <location>
        <begin position="64"/>
        <end position="93"/>
    </location>
</feature>
<protein>
    <submittedName>
        <fullName evidence="3">Uncharacterized protein</fullName>
    </submittedName>
</protein>
<sequence>MLELVAFLAAEAFLAAGLAGAAAADIVAIVGEMGYESEAVLEEWRDGGGRWCRQGITMMMVEREGKGGKEAEDQEMNRRGSFGGGGTRRGANA</sequence>
<proteinExistence type="predicted"/>
<gene>
    <name evidence="3" type="ORF">BCV70DRAFT_35854</name>
</gene>
<evidence type="ECO:0000256" key="1">
    <source>
        <dbReference type="SAM" id="MobiDB-lite"/>
    </source>
</evidence>
<dbReference type="Proteomes" id="UP000246740">
    <property type="component" value="Unassembled WGS sequence"/>
</dbReference>
<feature type="compositionally biased region" description="Gly residues" evidence="1">
    <location>
        <begin position="81"/>
        <end position="93"/>
    </location>
</feature>
<reference evidence="3 4" key="1">
    <citation type="journal article" date="2018" name="Mol. Biol. Evol.">
        <title>Broad Genomic Sampling Reveals a Smut Pathogenic Ancestry of the Fungal Clade Ustilaginomycotina.</title>
        <authorList>
            <person name="Kijpornyongpan T."/>
            <person name="Mondo S.J."/>
            <person name="Barry K."/>
            <person name="Sandor L."/>
            <person name="Lee J."/>
            <person name="Lipzen A."/>
            <person name="Pangilinan J."/>
            <person name="LaButti K."/>
            <person name="Hainaut M."/>
            <person name="Henrissat B."/>
            <person name="Grigoriev I.V."/>
            <person name="Spatafora J.W."/>
            <person name="Aime M.C."/>
        </authorList>
    </citation>
    <scope>NUCLEOTIDE SEQUENCE [LARGE SCALE GENOMIC DNA]</scope>
    <source>
        <strain evidence="3 4">MCA 3645</strain>
    </source>
</reference>
<organism evidence="3 4">
    <name type="scientific">Testicularia cyperi</name>
    <dbReference type="NCBI Taxonomy" id="1882483"/>
    <lineage>
        <taxon>Eukaryota</taxon>
        <taxon>Fungi</taxon>
        <taxon>Dikarya</taxon>
        <taxon>Basidiomycota</taxon>
        <taxon>Ustilaginomycotina</taxon>
        <taxon>Ustilaginomycetes</taxon>
        <taxon>Ustilaginales</taxon>
        <taxon>Anthracoideaceae</taxon>
        <taxon>Testicularia</taxon>
    </lineage>
</organism>
<keyword evidence="4" id="KW-1185">Reference proteome</keyword>
<name>A0A317XIX3_9BASI</name>
<dbReference type="EMBL" id="KZ819199">
    <property type="protein sequence ID" value="PWY98234.1"/>
    <property type="molecule type" value="Genomic_DNA"/>
</dbReference>
<feature type="compositionally biased region" description="Basic and acidic residues" evidence="1">
    <location>
        <begin position="64"/>
        <end position="78"/>
    </location>
</feature>
<evidence type="ECO:0000313" key="3">
    <source>
        <dbReference type="EMBL" id="PWY98234.1"/>
    </source>
</evidence>
<keyword evidence="2" id="KW-0732">Signal</keyword>
<accession>A0A317XIX3</accession>
<evidence type="ECO:0000313" key="4">
    <source>
        <dbReference type="Proteomes" id="UP000246740"/>
    </source>
</evidence>
<dbReference type="AlphaFoldDB" id="A0A317XIX3"/>